<evidence type="ECO:0000313" key="2">
    <source>
        <dbReference type="Proteomes" id="UP000799118"/>
    </source>
</evidence>
<reference evidence="1" key="1">
    <citation type="journal article" date="2019" name="Environ. Microbiol.">
        <title>Fungal ecological strategies reflected in gene transcription - a case study of two litter decomposers.</title>
        <authorList>
            <person name="Barbi F."/>
            <person name="Kohler A."/>
            <person name="Barry K."/>
            <person name="Baskaran P."/>
            <person name="Daum C."/>
            <person name="Fauchery L."/>
            <person name="Ihrmark K."/>
            <person name="Kuo A."/>
            <person name="LaButti K."/>
            <person name="Lipzen A."/>
            <person name="Morin E."/>
            <person name="Grigoriev I.V."/>
            <person name="Henrissat B."/>
            <person name="Lindahl B."/>
            <person name="Martin F."/>
        </authorList>
    </citation>
    <scope>NUCLEOTIDE SEQUENCE</scope>
    <source>
        <strain evidence="1">JB14</strain>
    </source>
</reference>
<dbReference type="AlphaFoldDB" id="A0A6A4HDQ4"/>
<dbReference type="Proteomes" id="UP000799118">
    <property type="component" value="Unassembled WGS sequence"/>
</dbReference>
<name>A0A6A4HDQ4_9AGAR</name>
<accession>A0A6A4HDQ4</accession>
<evidence type="ECO:0000313" key="1">
    <source>
        <dbReference type="EMBL" id="KAE9395377.1"/>
    </source>
</evidence>
<sequence length="170" mass="19064">MEQRSVNLPQIRANRRCGDSSRGTVRVSAVALTGTMGGRRRVAKEASGSFNDPCQVNSRVSTDLQTSSLKWDCAAIERWTIRPVFRLQTTTLRMSKDFANTETKDTHQARHVYLRAIPSVKTILKRLLVAVNVVARNKSSSEQSLLDARKTSEFELPASFHRLLSCTKTK</sequence>
<keyword evidence="2" id="KW-1185">Reference proteome</keyword>
<proteinExistence type="predicted"/>
<gene>
    <name evidence="1" type="ORF">BT96DRAFT_153501</name>
</gene>
<dbReference type="EMBL" id="ML769532">
    <property type="protein sequence ID" value="KAE9395377.1"/>
    <property type="molecule type" value="Genomic_DNA"/>
</dbReference>
<protein>
    <submittedName>
        <fullName evidence="1">Uncharacterized protein</fullName>
    </submittedName>
</protein>
<organism evidence="1 2">
    <name type="scientific">Gymnopus androsaceus JB14</name>
    <dbReference type="NCBI Taxonomy" id="1447944"/>
    <lineage>
        <taxon>Eukaryota</taxon>
        <taxon>Fungi</taxon>
        <taxon>Dikarya</taxon>
        <taxon>Basidiomycota</taxon>
        <taxon>Agaricomycotina</taxon>
        <taxon>Agaricomycetes</taxon>
        <taxon>Agaricomycetidae</taxon>
        <taxon>Agaricales</taxon>
        <taxon>Marasmiineae</taxon>
        <taxon>Omphalotaceae</taxon>
        <taxon>Gymnopus</taxon>
    </lineage>
</organism>